<gene>
    <name evidence="3" type="ORF">EJB05_21958</name>
</gene>
<organism evidence="3 4">
    <name type="scientific">Eragrostis curvula</name>
    <name type="common">weeping love grass</name>
    <dbReference type="NCBI Taxonomy" id="38414"/>
    <lineage>
        <taxon>Eukaryota</taxon>
        <taxon>Viridiplantae</taxon>
        <taxon>Streptophyta</taxon>
        <taxon>Embryophyta</taxon>
        <taxon>Tracheophyta</taxon>
        <taxon>Spermatophyta</taxon>
        <taxon>Magnoliopsida</taxon>
        <taxon>Liliopsida</taxon>
        <taxon>Poales</taxon>
        <taxon>Poaceae</taxon>
        <taxon>PACMAD clade</taxon>
        <taxon>Chloridoideae</taxon>
        <taxon>Eragrostideae</taxon>
        <taxon>Eragrostidinae</taxon>
        <taxon>Eragrostis</taxon>
    </lineage>
</organism>
<sequence length="97" mass="10393">MTTSVGKMDSVIDHDDEIDHVIRTLCHETKNNAMLVDAPDVGNTAITEGLIQWIGGLFNSILSSGVTAIAYDHGLSLNDTKPLSLFWTKLPSPGNGV</sequence>
<comment type="caution">
    <text evidence="3">The sequence shown here is derived from an EMBL/GenBank/DDBJ whole genome shotgun (WGS) entry which is preliminary data.</text>
</comment>
<dbReference type="InterPro" id="IPR050130">
    <property type="entry name" value="ClpA_ClpB"/>
</dbReference>
<proteinExistence type="predicted"/>
<evidence type="ECO:0000313" key="4">
    <source>
        <dbReference type="Proteomes" id="UP000324897"/>
    </source>
</evidence>
<dbReference type="GO" id="GO:0005737">
    <property type="term" value="C:cytoplasm"/>
    <property type="evidence" value="ECO:0007669"/>
    <property type="project" value="TreeGrafter"/>
</dbReference>
<dbReference type="GO" id="GO:0016887">
    <property type="term" value="F:ATP hydrolysis activity"/>
    <property type="evidence" value="ECO:0007669"/>
    <property type="project" value="TreeGrafter"/>
</dbReference>
<evidence type="ECO:0000256" key="1">
    <source>
        <dbReference type="ARBA" id="ARBA00022741"/>
    </source>
</evidence>
<dbReference type="GO" id="GO:0034605">
    <property type="term" value="P:cellular response to heat"/>
    <property type="evidence" value="ECO:0007669"/>
    <property type="project" value="TreeGrafter"/>
</dbReference>
<dbReference type="AlphaFoldDB" id="A0A5J9V2A5"/>
<dbReference type="PANTHER" id="PTHR11638">
    <property type="entry name" value="ATP-DEPENDENT CLP PROTEASE"/>
    <property type="match status" value="1"/>
</dbReference>
<evidence type="ECO:0000313" key="3">
    <source>
        <dbReference type="EMBL" id="TVU30342.1"/>
    </source>
</evidence>
<evidence type="ECO:0000256" key="2">
    <source>
        <dbReference type="ARBA" id="ARBA00022840"/>
    </source>
</evidence>
<protein>
    <submittedName>
        <fullName evidence="3">Uncharacterized protein</fullName>
    </submittedName>
</protein>
<keyword evidence="1" id="KW-0547">Nucleotide-binding</keyword>
<dbReference type="Proteomes" id="UP000324897">
    <property type="component" value="Chromosome 1"/>
</dbReference>
<dbReference type="Gramene" id="TVU30342">
    <property type="protein sequence ID" value="TVU30342"/>
    <property type="gene ID" value="EJB05_21958"/>
</dbReference>
<name>A0A5J9V2A5_9POAL</name>
<keyword evidence="4" id="KW-1185">Reference proteome</keyword>
<keyword evidence="2" id="KW-0067">ATP-binding</keyword>
<dbReference type="InterPro" id="IPR027417">
    <property type="entry name" value="P-loop_NTPase"/>
</dbReference>
<accession>A0A5J9V2A5</accession>
<dbReference type="PANTHER" id="PTHR11638:SF174">
    <property type="entry name" value="AAA+ ATPASE DOMAIN-CONTAINING PROTEIN"/>
    <property type="match status" value="1"/>
</dbReference>
<dbReference type="EMBL" id="RWGY01000011">
    <property type="protein sequence ID" value="TVU30342.1"/>
    <property type="molecule type" value="Genomic_DNA"/>
</dbReference>
<dbReference type="Gene3D" id="3.40.50.300">
    <property type="entry name" value="P-loop containing nucleotide triphosphate hydrolases"/>
    <property type="match status" value="1"/>
</dbReference>
<feature type="non-terminal residue" evidence="3">
    <location>
        <position position="1"/>
    </location>
</feature>
<dbReference type="GO" id="GO:0005524">
    <property type="term" value="F:ATP binding"/>
    <property type="evidence" value="ECO:0007669"/>
    <property type="project" value="UniProtKB-KW"/>
</dbReference>
<reference evidence="3 4" key="1">
    <citation type="journal article" date="2019" name="Sci. Rep.">
        <title>A high-quality genome of Eragrostis curvula grass provides insights into Poaceae evolution and supports new strategies to enhance forage quality.</title>
        <authorList>
            <person name="Carballo J."/>
            <person name="Santos B.A.C.M."/>
            <person name="Zappacosta D."/>
            <person name="Garbus I."/>
            <person name="Selva J.P."/>
            <person name="Gallo C.A."/>
            <person name="Diaz A."/>
            <person name="Albertini E."/>
            <person name="Caccamo M."/>
            <person name="Echenique V."/>
        </authorList>
    </citation>
    <scope>NUCLEOTIDE SEQUENCE [LARGE SCALE GENOMIC DNA]</scope>
    <source>
        <strain evidence="4">cv. Victoria</strain>
        <tissue evidence="3">Leaf</tissue>
    </source>
</reference>